<dbReference type="InterPro" id="IPR013083">
    <property type="entry name" value="Znf_RING/FYVE/PHD"/>
</dbReference>
<dbReference type="GO" id="GO:0006513">
    <property type="term" value="P:protein monoubiquitination"/>
    <property type="evidence" value="ECO:0007669"/>
    <property type="project" value="TreeGrafter"/>
</dbReference>
<proteinExistence type="predicted"/>
<feature type="region of interest" description="Disordered" evidence="7">
    <location>
        <begin position="38"/>
        <end position="65"/>
    </location>
</feature>
<dbReference type="Proteomes" id="UP000281468">
    <property type="component" value="Unassembled WGS sequence"/>
</dbReference>
<evidence type="ECO:0000256" key="1">
    <source>
        <dbReference type="ARBA" id="ARBA00000900"/>
    </source>
</evidence>
<dbReference type="GO" id="GO:0061630">
    <property type="term" value="F:ubiquitin protein ligase activity"/>
    <property type="evidence" value="ECO:0007669"/>
    <property type="project" value="UniProtKB-EC"/>
</dbReference>
<keyword evidence="5" id="KW-0804">Transcription</keyword>
<comment type="caution">
    <text evidence="9">The sequence shown here is derived from an EMBL/GenBank/DDBJ whole genome shotgun (WGS) entry which is preliminary data.</text>
</comment>
<dbReference type="SUPFAM" id="SSF57850">
    <property type="entry name" value="RING/U-box"/>
    <property type="match status" value="1"/>
</dbReference>
<evidence type="ECO:0000259" key="8">
    <source>
        <dbReference type="PROSITE" id="PS50089"/>
    </source>
</evidence>
<dbReference type="SMART" id="SM00184">
    <property type="entry name" value="RING"/>
    <property type="match status" value="1"/>
</dbReference>
<comment type="catalytic activity">
    <reaction evidence="1">
        <text>S-ubiquitinyl-[E2 ubiquitin-conjugating enzyme]-L-cysteine + [acceptor protein]-L-lysine = [E2 ubiquitin-conjugating enzyme]-L-cysteine + N(6)-ubiquitinyl-[acceptor protein]-L-lysine.</text>
        <dbReference type="EC" id="2.3.2.27"/>
    </reaction>
</comment>
<dbReference type="Pfam" id="PF13639">
    <property type="entry name" value="zf-RING_2"/>
    <property type="match status" value="1"/>
</dbReference>
<dbReference type="EC" id="2.3.2.27" evidence="2"/>
<feature type="region of interest" description="Disordered" evidence="7">
    <location>
        <begin position="139"/>
        <end position="178"/>
    </location>
</feature>
<evidence type="ECO:0000313" key="10">
    <source>
        <dbReference type="Proteomes" id="UP000281468"/>
    </source>
</evidence>
<dbReference type="AlphaFoldDB" id="A0A3M7HES9"/>
<evidence type="ECO:0000256" key="7">
    <source>
        <dbReference type="SAM" id="MobiDB-lite"/>
    </source>
</evidence>
<evidence type="ECO:0000256" key="3">
    <source>
        <dbReference type="ARBA" id="ARBA00022679"/>
    </source>
</evidence>
<gene>
    <name evidence="9" type="ORF">D0862_02844</name>
</gene>
<feature type="compositionally biased region" description="Polar residues" evidence="7">
    <location>
        <begin position="167"/>
        <end position="176"/>
    </location>
</feature>
<organism evidence="9 10">
    <name type="scientific">Hortaea werneckii</name>
    <name type="common">Black yeast</name>
    <name type="synonym">Cladosporium werneckii</name>
    <dbReference type="NCBI Taxonomy" id="91943"/>
    <lineage>
        <taxon>Eukaryota</taxon>
        <taxon>Fungi</taxon>
        <taxon>Dikarya</taxon>
        <taxon>Ascomycota</taxon>
        <taxon>Pezizomycotina</taxon>
        <taxon>Dothideomycetes</taxon>
        <taxon>Dothideomycetidae</taxon>
        <taxon>Mycosphaerellales</taxon>
        <taxon>Teratosphaeriaceae</taxon>
        <taxon>Hortaea</taxon>
    </lineage>
</organism>
<name>A0A3M7HES9_HORWE</name>
<evidence type="ECO:0000256" key="2">
    <source>
        <dbReference type="ARBA" id="ARBA00012483"/>
    </source>
</evidence>
<feature type="domain" description="RING-type" evidence="8">
    <location>
        <begin position="74"/>
        <end position="114"/>
    </location>
</feature>
<dbReference type="PROSITE" id="PS50089">
    <property type="entry name" value="ZF_RING_2"/>
    <property type="match status" value="1"/>
</dbReference>
<sequence>MGFRLQNTSIIHDQEVVTTRDQDNLVLVGKRRQCMDGDAEWQQPTDKSVENGEQPPRTKTADVKDGKRPHEEHCIICLEVISERAVAVPCNHLSFDFLCLVSWLQEKAACPLCKAEVHEVQYDWRSPEDHKTYRVPKAEGANVKDSGNSAWPQSRRQAGRRRVERWTPQTERTIASSEDPALQKRRRVYRDRLYALHVGANRTSNYRDFDAAIFASSPVLQSRARAFLRRELRVFSFLDTASAPRGGNREFLLEYIVAILRTNDLKAADGKAEDLLSDFLGRSNAQQLSHELEAWLRSPYLDLRQWDEAVQYFEQNVGSVRNSGSSNKHHVGEPVIE</sequence>
<dbReference type="GO" id="GO:0008270">
    <property type="term" value="F:zinc ion binding"/>
    <property type="evidence" value="ECO:0007669"/>
    <property type="project" value="UniProtKB-KW"/>
</dbReference>
<keyword evidence="4" id="KW-0805">Transcription regulation</keyword>
<reference evidence="9 10" key="1">
    <citation type="journal article" date="2018" name="BMC Genomics">
        <title>Genomic evidence for intraspecific hybridization in a clonal and extremely halotolerant yeast.</title>
        <authorList>
            <person name="Gostincar C."/>
            <person name="Stajich J.E."/>
            <person name="Zupancic J."/>
            <person name="Zalar P."/>
            <person name="Gunde-Cimerman N."/>
        </authorList>
    </citation>
    <scope>NUCLEOTIDE SEQUENCE [LARGE SCALE GENOMIC DNA]</scope>
    <source>
        <strain evidence="9 10">EXF-171</strain>
    </source>
</reference>
<evidence type="ECO:0000256" key="5">
    <source>
        <dbReference type="ARBA" id="ARBA00023163"/>
    </source>
</evidence>
<evidence type="ECO:0000256" key="6">
    <source>
        <dbReference type="PROSITE-ProRule" id="PRU00175"/>
    </source>
</evidence>
<dbReference type="PANTHER" id="PTHR46077:SF1">
    <property type="entry name" value="TOP1 BINDING ARGININE_SERINE RICH PROTEIN, E3 UBIQUITIN LIGASE"/>
    <property type="match status" value="1"/>
</dbReference>
<dbReference type="Gene3D" id="3.30.40.10">
    <property type="entry name" value="Zinc/RING finger domain, C3HC4 (zinc finger)"/>
    <property type="match status" value="1"/>
</dbReference>
<evidence type="ECO:0000256" key="4">
    <source>
        <dbReference type="ARBA" id="ARBA00023015"/>
    </source>
</evidence>
<dbReference type="InterPro" id="IPR001841">
    <property type="entry name" value="Znf_RING"/>
</dbReference>
<keyword evidence="6" id="KW-0862">Zinc</keyword>
<keyword evidence="3" id="KW-0808">Transferase</keyword>
<accession>A0A3M7HES9</accession>
<dbReference type="VEuPathDB" id="FungiDB:BTJ68_11633"/>
<dbReference type="PANTHER" id="PTHR46077">
    <property type="entry name" value="E3 UBIQUITIN-PROTEIN LIGASE TOPORS"/>
    <property type="match status" value="1"/>
</dbReference>
<dbReference type="EMBL" id="QWIQ01000056">
    <property type="protein sequence ID" value="RMZ11843.1"/>
    <property type="molecule type" value="Genomic_DNA"/>
</dbReference>
<keyword evidence="6" id="KW-0863">Zinc-finger</keyword>
<keyword evidence="6" id="KW-0479">Metal-binding</keyword>
<protein>
    <recommendedName>
        <fullName evidence="2">RING-type E3 ubiquitin transferase</fullName>
        <ecNumber evidence="2">2.3.2.27</ecNumber>
    </recommendedName>
</protein>
<feature type="compositionally biased region" description="Polar residues" evidence="7">
    <location>
        <begin position="145"/>
        <end position="156"/>
    </location>
</feature>
<dbReference type="GO" id="GO:0000209">
    <property type="term" value="P:protein polyubiquitination"/>
    <property type="evidence" value="ECO:0007669"/>
    <property type="project" value="TreeGrafter"/>
</dbReference>
<evidence type="ECO:0000313" key="9">
    <source>
        <dbReference type="EMBL" id="RMZ11843.1"/>
    </source>
</evidence>